<dbReference type="GO" id="GO:0034663">
    <property type="term" value="C:endoplasmic reticulum chaperone complex"/>
    <property type="evidence" value="ECO:0007669"/>
    <property type="project" value="TreeGrafter"/>
</dbReference>
<reference evidence="2 3" key="1">
    <citation type="submission" date="2021-06" db="EMBL/GenBank/DDBJ databases">
        <title>Caerostris darwini draft genome.</title>
        <authorList>
            <person name="Kono N."/>
            <person name="Arakawa K."/>
        </authorList>
    </citation>
    <scope>NUCLEOTIDE SEQUENCE [LARGE SCALE GENOMIC DNA]</scope>
</reference>
<dbReference type="PANTHER" id="PTHR15881:SF2">
    <property type="entry name" value="MARGINAL ZONE B- AND B1-CELL-SPECIFIC PROTEIN"/>
    <property type="match status" value="1"/>
</dbReference>
<feature type="chain" id="PRO_5043988555" evidence="1">
    <location>
        <begin position="22"/>
        <end position="184"/>
    </location>
</feature>
<name>A0AAV4N5K2_9ARAC</name>
<dbReference type="Proteomes" id="UP001054837">
    <property type="component" value="Unassembled WGS sequence"/>
</dbReference>
<comment type="caution">
    <text evidence="2">The sequence shown here is derived from an EMBL/GenBank/DDBJ whole genome shotgun (WGS) entry which is preliminary data.</text>
</comment>
<evidence type="ECO:0000256" key="1">
    <source>
        <dbReference type="SAM" id="SignalP"/>
    </source>
</evidence>
<feature type="signal peptide" evidence="1">
    <location>
        <begin position="1"/>
        <end position="21"/>
    </location>
</feature>
<keyword evidence="1" id="KW-0732">Signal</keyword>
<evidence type="ECO:0000313" key="2">
    <source>
        <dbReference type="EMBL" id="GIX79978.1"/>
    </source>
</evidence>
<keyword evidence="3" id="KW-1185">Reference proteome</keyword>
<evidence type="ECO:0000313" key="3">
    <source>
        <dbReference type="Proteomes" id="UP001054837"/>
    </source>
</evidence>
<dbReference type="InterPro" id="IPR052682">
    <property type="entry name" value="MZB1"/>
</dbReference>
<dbReference type="EMBL" id="BPLQ01001248">
    <property type="protein sequence ID" value="GIX79978.1"/>
    <property type="molecule type" value="Genomic_DNA"/>
</dbReference>
<organism evidence="2 3">
    <name type="scientific">Caerostris darwini</name>
    <dbReference type="NCBI Taxonomy" id="1538125"/>
    <lineage>
        <taxon>Eukaryota</taxon>
        <taxon>Metazoa</taxon>
        <taxon>Ecdysozoa</taxon>
        <taxon>Arthropoda</taxon>
        <taxon>Chelicerata</taxon>
        <taxon>Arachnida</taxon>
        <taxon>Araneae</taxon>
        <taxon>Araneomorphae</taxon>
        <taxon>Entelegynae</taxon>
        <taxon>Araneoidea</taxon>
        <taxon>Araneidae</taxon>
        <taxon>Caerostris</taxon>
    </lineage>
</organism>
<gene>
    <name evidence="2" type="primary">Mzb1</name>
    <name evidence="2" type="ORF">CDAR_577391</name>
</gene>
<dbReference type="AlphaFoldDB" id="A0AAV4N5K2"/>
<dbReference type="GO" id="GO:0005576">
    <property type="term" value="C:extracellular region"/>
    <property type="evidence" value="ECO:0007669"/>
    <property type="project" value="TreeGrafter"/>
</dbReference>
<protein>
    <submittedName>
        <fullName evidence="2">Marginal zone B- and B1-cell-specific protein</fullName>
    </submittedName>
</protein>
<dbReference type="PANTHER" id="PTHR15881">
    <property type="entry name" value="MARGINAL ZONE B- AND B1-CELL-SPECIFIC PROTEIN"/>
    <property type="match status" value="1"/>
</dbReference>
<accession>A0AAV4N5K2</accession>
<sequence length="184" mass="21181">MKSQIKFQIWILFLCFIYAIGDEIPKGKKISMSVPTLTEEEIDSNHMPFHMKCDACRAISFQIQQAFTKAKGKRSSDLQHYEILDILENLCDRGFNDYGVKKVNSVNRLSGPGLETEQVMGMTQMGGRWPHRLREMCFYYVGEAGEIDMYDECKEGKDLAQFLCYGDDDIYGQCNKLKSIKTEL</sequence>
<proteinExistence type="predicted"/>